<dbReference type="InterPro" id="IPR018303">
    <property type="entry name" value="ATPase_P-typ_P_site"/>
</dbReference>
<feature type="domain" description="P-type ATPase A" evidence="11">
    <location>
        <begin position="204"/>
        <end position="299"/>
    </location>
</feature>
<evidence type="ECO:0000256" key="5">
    <source>
        <dbReference type="ARBA" id="ARBA00022989"/>
    </source>
</evidence>
<keyword evidence="13" id="KW-1185">Reference proteome</keyword>
<dbReference type="SUPFAM" id="SSF81653">
    <property type="entry name" value="Calcium ATPase, transduction domain A"/>
    <property type="match status" value="1"/>
</dbReference>
<dbReference type="InterPro" id="IPR036412">
    <property type="entry name" value="HAD-like_sf"/>
</dbReference>
<comment type="similarity">
    <text evidence="2 9">Belongs to the cation transport ATPase (P-type) (TC 3.A.3) family. Type IB subfamily.</text>
</comment>
<dbReference type="PROSITE" id="PS01229">
    <property type="entry name" value="COF_2"/>
    <property type="match status" value="1"/>
</dbReference>
<evidence type="ECO:0000256" key="10">
    <source>
        <dbReference type="SAM" id="MobiDB-lite"/>
    </source>
</evidence>
<keyword evidence="9" id="KW-1003">Cell membrane</keyword>
<sequence length="724" mass="78362">MKVVKGNMKTQTEGFRIIHELPDRIRLRLARLAQPYFAVPEFEAQIADLDGVRTVRTNRPARSLVVTYDGRAEVRASLLQWLAALPPNAFLNRCDPEPSSRPNRAPLIVSSLALLLLPLLPAPLKAAVTLASISPTVIKGIRTLLSRGVKMEVLDALAVSIAAAQGGFFTANATHLLIQTGGYLEARAERQAHGLLKRLLKRPPEQAWVERDGELRRVDASEIRENEHVVVGPGDSVPVDGRVEHGSALLDQSALTGESVPVRKEQGEEVLAGGLVTEGRLVLRAIRVGEDTAAAALGRYIEESLRRPSDTQRLAEQLGDRLVYLTFALGGLILALTLDPRRVASVFLIDYSCAIKLGTPLAFISGMHDAAEAGILFRGAQALENLAGADTVVFDKTGTLTHSRLEITDVVPLRSDRSAEQLLALAASLEEHTRHPYAEALVKYAEHRGYRHVDHGAVEFVIAHGLNTVVNGRKIFVGSRHYLEKHVGISFASHEQALSDRFAEGKTLLYVAEDKTLIGYVALRDQVREDAAGVLARLKTLGIDQRIMLTGDARHRAEALAAELGIDQLYAEQSPDDKLRIVETLKAAGGKVVFVGDGVNDAPALVSAHIGIAMPRGALLSREAADVILLRDDLEGLVQARELAVRTLDLIHSNFRLDVVVNSLLLVAATFGWLPPIAAGMLHNGTTLAILTRSLKQRAIPGTLGRSGSFTAHPDLGNETEPTV</sequence>
<dbReference type="InterPro" id="IPR027256">
    <property type="entry name" value="P-typ_ATPase_IB"/>
</dbReference>
<gene>
    <name evidence="12" type="ORF">MSZNOR_0127</name>
</gene>
<dbReference type="SFLD" id="SFLDS00003">
    <property type="entry name" value="Haloacid_Dehalogenase"/>
    <property type="match status" value="1"/>
</dbReference>
<dbReference type="PRINTS" id="PR00119">
    <property type="entry name" value="CATATPASE"/>
</dbReference>
<evidence type="ECO:0000256" key="4">
    <source>
        <dbReference type="ARBA" id="ARBA00022967"/>
    </source>
</evidence>
<keyword evidence="4" id="KW-1278">Translocase</keyword>
<dbReference type="Proteomes" id="UP001162030">
    <property type="component" value="Chromosome"/>
</dbReference>
<evidence type="ECO:0000256" key="9">
    <source>
        <dbReference type="RuleBase" id="RU362081"/>
    </source>
</evidence>
<dbReference type="PANTHER" id="PTHR48085">
    <property type="entry name" value="CADMIUM/ZINC-TRANSPORTING ATPASE HMA2-RELATED"/>
    <property type="match status" value="1"/>
</dbReference>
<keyword evidence="6" id="KW-0472">Membrane</keyword>
<accession>A0ABN8WX59</accession>
<keyword evidence="9" id="KW-0067">ATP-binding</keyword>
<feature type="region of interest" description="Disordered" evidence="10">
    <location>
        <begin position="705"/>
        <end position="724"/>
    </location>
</feature>
<keyword evidence="9" id="KW-0479">Metal-binding</keyword>
<organism evidence="12 13">
    <name type="scientific">Methylocaldum szegediense</name>
    <dbReference type="NCBI Taxonomy" id="73780"/>
    <lineage>
        <taxon>Bacteria</taxon>
        <taxon>Pseudomonadati</taxon>
        <taxon>Pseudomonadota</taxon>
        <taxon>Gammaproteobacteria</taxon>
        <taxon>Methylococcales</taxon>
        <taxon>Methylococcaceae</taxon>
        <taxon>Methylocaldum</taxon>
    </lineage>
</organism>
<keyword evidence="5" id="KW-1133">Transmembrane helix</keyword>
<dbReference type="InterPro" id="IPR008250">
    <property type="entry name" value="ATPase_P-typ_transduc_dom_A_sf"/>
</dbReference>
<evidence type="ECO:0000256" key="7">
    <source>
        <dbReference type="ARBA" id="ARBA00039097"/>
    </source>
</evidence>
<dbReference type="EMBL" id="OX458333">
    <property type="protein sequence ID" value="CAI8722780.1"/>
    <property type="molecule type" value="Genomic_DNA"/>
</dbReference>
<evidence type="ECO:0000256" key="3">
    <source>
        <dbReference type="ARBA" id="ARBA00022692"/>
    </source>
</evidence>
<dbReference type="Pfam" id="PF00122">
    <property type="entry name" value="E1-E2_ATPase"/>
    <property type="match status" value="1"/>
</dbReference>
<dbReference type="PROSITE" id="PS00154">
    <property type="entry name" value="ATPASE_E1_E2"/>
    <property type="match status" value="1"/>
</dbReference>
<evidence type="ECO:0000313" key="13">
    <source>
        <dbReference type="Proteomes" id="UP001162030"/>
    </source>
</evidence>
<dbReference type="EC" id="7.2.2.12" evidence="7"/>
<evidence type="ECO:0000256" key="2">
    <source>
        <dbReference type="ARBA" id="ARBA00006024"/>
    </source>
</evidence>
<proteinExistence type="inferred from homology"/>
<evidence type="ECO:0000256" key="1">
    <source>
        <dbReference type="ARBA" id="ARBA00004370"/>
    </source>
</evidence>
<dbReference type="InterPro" id="IPR001757">
    <property type="entry name" value="P_typ_ATPase"/>
</dbReference>
<protein>
    <recommendedName>
        <fullName evidence="7">P-type Zn(2+) transporter</fullName>
        <ecNumber evidence="7">7.2.2.12</ecNumber>
    </recommendedName>
</protein>
<dbReference type="InterPro" id="IPR023214">
    <property type="entry name" value="HAD_sf"/>
</dbReference>
<dbReference type="NCBIfam" id="TIGR01525">
    <property type="entry name" value="ATPase-IB_hvy"/>
    <property type="match status" value="1"/>
</dbReference>
<name>A0ABN8WX59_9GAMM</name>
<dbReference type="Gene3D" id="3.40.1110.10">
    <property type="entry name" value="Calcium-transporting ATPase, cytoplasmic domain N"/>
    <property type="match status" value="1"/>
</dbReference>
<dbReference type="InterPro" id="IPR059000">
    <property type="entry name" value="ATPase_P-type_domA"/>
</dbReference>
<keyword evidence="9" id="KW-0547">Nucleotide-binding</keyword>
<dbReference type="PANTHER" id="PTHR48085:SF5">
    <property type="entry name" value="CADMIUM_ZINC-TRANSPORTING ATPASE HMA4-RELATED"/>
    <property type="match status" value="1"/>
</dbReference>
<dbReference type="SUPFAM" id="SSF56784">
    <property type="entry name" value="HAD-like"/>
    <property type="match status" value="1"/>
</dbReference>
<dbReference type="NCBIfam" id="TIGR01494">
    <property type="entry name" value="ATPase_P-type"/>
    <property type="match status" value="1"/>
</dbReference>
<comment type="subcellular location">
    <subcellularLocation>
        <location evidence="9">Cell membrane</location>
    </subcellularLocation>
    <subcellularLocation>
        <location evidence="1">Membrane</location>
    </subcellularLocation>
</comment>
<dbReference type="Pfam" id="PF00702">
    <property type="entry name" value="Hydrolase"/>
    <property type="match status" value="1"/>
</dbReference>
<evidence type="ECO:0000256" key="6">
    <source>
        <dbReference type="ARBA" id="ARBA00023136"/>
    </source>
</evidence>
<dbReference type="InterPro" id="IPR044492">
    <property type="entry name" value="P_typ_ATPase_HD_dom"/>
</dbReference>
<dbReference type="InterPro" id="IPR051014">
    <property type="entry name" value="Cation_Transport_ATPase_IB"/>
</dbReference>
<comment type="catalytic activity">
    <reaction evidence="8">
        <text>Zn(2+)(in) + ATP + H2O = Zn(2+)(out) + ADP + phosphate + H(+)</text>
        <dbReference type="Rhea" id="RHEA:20621"/>
        <dbReference type="ChEBI" id="CHEBI:15377"/>
        <dbReference type="ChEBI" id="CHEBI:15378"/>
        <dbReference type="ChEBI" id="CHEBI:29105"/>
        <dbReference type="ChEBI" id="CHEBI:30616"/>
        <dbReference type="ChEBI" id="CHEBI:43474"/>
        <dbReference type="ChEBI" id="CHEBI:456216"/>
        <dbReference type="EC" id="7.2.2.12"/>
    </reaction>
</comment>
<keyword evidence="3" id="KW-0812">Transmembrane</keyword>
<dbReference type="SFLD" id="SFLDG00002">
    <property type="entry name" value="C1.7:_P-type_atpase_like"/>
    <property type="match status" value="1"/>
</dbReference>
<dbReference type="Gene3D" id="3.40.50.1000">
    <property type="entry name" value="HAD superfamily/HAD-like"/>
    <property type="match status" value="1"/>
</dbReference>
<dbReference type="Gene3D" id="2.70.150.10">
    <property type="entry name" value="Calcium-transporting ATPase, cytoplasmic transduction domain A"/>
    <property type="match status" value="1"/>
</dbReference>
<evidence type="ECO:0000256" key="8">
    <source>
        <dbReference type="ARBA" id="ARBA00047308"/>
    </source>
</evidence>
<evidence type="ECO:0000259" key="11">
    <source>
        <dbReference type="Pfam" id="PF00122"/>
    </source>
</evidence>
<dbReference type="SFLD" id="SFLDF00027">
    <property type="entry name" value="p-type_atpase"/>
    <property type="match status" value="1"/>
</dbReference>
<dbReference type="InterPro" id="IPR023299">
    <property type="entry name" value="ATPase_P-typ_cyto_dom_N"/>
</dbReference>
<evidence type="ECO:0000313" key="12">
    <source>
        <dbReference type="EMBL" id="CAI8722780.1"/>
    </source>
</evidence>
<reference evidence="12 13" key="1">
    <citation type="submission" date="2023-03" db="EMBL/GenBank/DDBJ databases">
        <authorList>
            <person name="Pearce D."/>
        </authorList>
    </citation>
    <scope>NUCLEOTIDE SEQUENCE [LARGE SCALE GENOMIC DNA]</scope>
    <source>
        <strain evidence="12">Msz</strain>
    </source>
</reference>